<dbReference type="Proteomes" id="UP000008743">
    <property type="component" value="Unassembled WGS sequence"/>
</dbReference>
<keyword evidence="3" id="KW-1185">Reference proteome</keyword>
<reference evidence="3" key="1">
    <citation type="submission" date="2011-02" db="EMBL/GenBank/DDBJ databases">
        <title>The Genome Sequence of Capsaspora owczarzaki ATCC 30864.</title>
        <authorList>
            <person name="Russ C."/>
            <person name="Cuomo C."/>
            <person name="Burger G."/>
            <person name="Gray M.W."/>
            <person name="Holland P.W.H."/>
            <person name="King N."/>
            <person name="Lang F.B.F."/>
            <person name="Roger A.J."/>
            <person name="Ruiz-Trillo I."/>
            <person name="Young S.K."/>
            <person name="Zeng Q."/>
            <person name="Gargeya S."/>
            <person name="Alvarado L."/>
            <person name="Berlin A."/>
            <person name="Chapman S.B."/>
            <person name="Chen Z."/>
            <person name="Freedman E."/>
            <person name="Gellesch M."/>
            <person name="Goldberg J."/>
            <person name="Griggs A."/>
            <person name="Gujja S."/>
            <person name="Heilman E."/>
            <person name="Heiman D."/>
            <person name="Howarth C."/>
            <person name="Mehta T."/>
            <person name="Neiman D."/>
            <person name="Pearson M."/>
            <person name="Roberts A."/>
            <person name="Saif S."/>
            <person name="Shea T."/>
            <person name="Shenoy N."/>
            <person name="Sisk P."/>
            <person name="Stolte C."/>
            <person name="Sykes S."/>
            <person name="White J."/>
            <person name="Yandava C."/>
            <person name="Haas B."/>
            <person name="Nusbaum C."/>
            <person name="Birren B."/>
        </authorList>
    </citation>
    <scope>NUCLEOTIDE SEQUENCE</scope>
    <source>
        <strain evidence="3">ATCC 30864</strain>
    </source>
</reference>
<dbReference type="RefSeq" id="XP_004346909.1">
    <property type="nucleotide sequence ID" value="XM_004346859.2"/>
</dbReference>
<organism evidence="2 3">
    <name type="scientific">Capsaspora owczarzaki (strain ATCC 30864)</name>
    <dbReference type="NCBI Taxonomy" id="595528"/>
    <lineage>
        <taxon>Eukaryota</taxon>
        <taxon>Filasterea</taxon>
        <taxon>Capsaspora</taxon>
    </lineage>
</organism>
<name>A0A0D2VTM1_CAPO3</name>
<proteinExistence type="predicted"/>
<feature type="region of interest" description="Disordered" evidence="1">
    <location>
        <begin position="162"/>
        <end position="214"/>
    </location>
</feature>
<feature type="compositionally biased region" description="Polar residues" evidence="1">
    <location>
        <begin position="172"/>
        <end position="186"/>
    </location>
</feature>
<feature type="compositionally biased region" description="Low complexity" evidence="1">
    <location>
        <begin position="198"/>
        <end position="207"/>
    </location>
</feature>
<sequence>MSETSTEMLVASTEIPVAPTQSMAAVLEDIPCTAPLDFVLPVVPYQLNALLDQLTPGALGFDPIQFARGIKVRTDNLTQTECLQLKHGSAFVFPNGGKNTKGLGVDVKRWRDGNRYKKAHNTATNIPTIKAMVYPPFYLGGLYKTLYQIDDQRVLVLYTKGSPAASGRKPATRTSPKAGKSQSLRKSSAAPAHPLTPSSSSESSSSDLDSDSVTTVDAPRIVGSDIHSFPSPSSSEELNVGAASARLARADNAHHDQSLGLGMDFANFPNAVLRSLPQAGDIGMPDFLNNVPSTASTIRYDVGAEAGNDRTADWVQLSSQDRAEVLADDMDDAPLRKMFSDEELLMLNIEGDW</sequence>
<evidence type="ECO:0000313" key="3">
    <source>
        <dbReference type="Proteomes" id="UP000008743"/>
    </source>
</evidence>
<dbReference type="InParanoid" id="A0A0D2VTM1"/>
<dbReference type="EMBL" id="KE346367">
    <property type="protein sequence ID" value="KJE94602.1"/>
    <property type="molecule type" value="Genomic_DNA"/>
</dbReference>
<accession>A0A0D2VTM1</accession>
<evidence type="ECO:0000313" key="2">
    <source>
        <dbReference type="EMBL" id="KJE94602.1"/>
    </source>
</evidence>
<gene>
    <name evidence="2" type="ORF">CAOG_005224</name>
</gene>
<evidence type="ECO:0000256" key="1">
    <source>
        <dbReference type="SAM" id="MobiDB-lite"/>
    </source>
</evidence>
<protein>
    <submittedName>
        <fullName evidence="2">Uncharacterized protein</fullName>
    </submittedName>
</protein>
<dbReference type="AlphaFoldDB" id="A0A0D2VTM1"/>